<keyword evidence="5" id="KW-0479">Metal-binding</keyword>
<evidence type="ECO:0000256" key="8">
    <source>
        <dbReference type="ARBA" id="ARBA00022842"/>
    </source>
</evidence>
<dbReference type="InterPro" id="IPR001241">
    <property type="entry name" value="Topo_IIA"/>
</dbReference>
<keyword evidence="11" id="KW-0413">Isomerase</keyword>
<keyword evidence="8" id="KW-0460">Magnesium</keyword>
<dbReference type="Gene3D" id="3.40.50.670">
    <property type="match status" value="2"/>
</dbReference>
<comment type="similarity">
    <text evidence="3">Belongs to the type II topoisomerase GyrB family.</text>
</comment>
<comment type="catalytic activity">
    <reaction evidence="1">
        <text>ATP-dependent breakage, passage and rejoining of double-stranded DNA.</text>
        <dbReference type="EC" id="5.6.2.2"/>
    </reaction>
</comment>
<dbReference type="InterPro" id="IPR006171">
    <property type="entry name" value="TOPRIM_dom"/>
</dbReference>
<dbReference type="SUPFAM" id="SSF54211">
    <property type="entry name" value="Ribosomal protein S5 domain 2-like"/>
    <property type="match status" value="1"/>
</dbReference>
<evidence type="ECO:0000256" key="3">
    <source>
        <dbReference type="ARBA" id="ARBA00010708"/>
    </source>
</evidence>
<accession>A0ABS1IWS3</accession>
<sequence length="679" mass="75536">MNGNYDGSQIVVLEGLEAVRKRPGMYIGSTGTRGLHHLIWEILDNGIDEHLAGFCSRIDVTLRSDGGITIRDYGRGVPVDIHPTKKIPTERVVYTILHAGGKFSGGAYKVSGGLHGVGASVVNALSTKMIVEIRRDGNVYIDEYENGGHPVTKLVKGELPVVGTCKKSDTGTSVTFYPDDTIFETVEFKADIIKKKLKETAFLNKGLKINFVDENTGEEKSYEEKDGIKSYVKYINREAEVINDEVVYVEGESGDIEVEAAFQYTNGFSEQINAYCNRINVIDGGTLVTGFKTALTRVMNQYARELGYLKGKDDNFDGKDIRNGIVAIISIKHPDPQFEGQTKTKLGNTDAKTAVEEVVSKEIVRYFDKNIEVLKSILDLAQKSYSARTASDKARNAVLKSLNDFDVKSKLASCSSKNAAECEIYLVEGDSAGGTVKTARNRKTQAVLPLRGKILNVEKAALEKILVNNEIKSMIATFGCGIGDDFDISKLRYDKIIILTDADVDGAHISTLLLTFFYRFMPDLIKEGKIYRGLPPLYKVDYEENGAEVTSVPEKKLEEGQLDIFQLGVGEKPEVKQGRAKSGKKRKKSEYIFNDYELEKFRKNKNRKILEIQRYKGLGEMDASQLWETTLNPKTRSLARIDISDTVEADEVTSLLMSSVVPPRREFIMNEAKYAKVDV</sequence>
<dbReference type="PRINTS" id="PR01159">
    <property type="entry name" value="DNAGYRASEB"/>
</dbReference>
<dbReference type="InterPro" id="IPR000565">
    <property type="entry name" value="Topo_IIA_B"/>
</dbReference>
<dbReference type="CDD" id="cd00822">
    <property type="entry name" value="TopoII_Trans_DNA_gyrase"/>
    <property type="match status" value="1"/>
</dbReference>
<dbReference type="PROSITE" id="PS50880">
    <property type="entry name" value="TOPRIM"/>
    <property type="match status" value="1"/>
</dbReference>
<dbReference type="Pfam" id="PF00204">
    <property type="entry name" value="DNA_gyraseB"/>
    <property type="match status" value="1"/>
</dbReference>
<dbReference type="SMART" id="SM00387">
    <property type="entry name" value="HATPase_c"/>
    <property type="match status" value="1"/>
</dbReference>
<dbReference type="InterPro" id="IPR003594">
    <property type="entry name" value="HATPase_dom"/>
</dbReference>
<dbReference type="PANTHER" id="PTHR45866">
    <property type="entry name" value="DNA GYRASE/TOPOISOMERASE SUBUNIT B"/>
    <property type="match status" value="1"/>
</dbReference>
<dbReference type="InterPro" id="IPR013760">
    <property type="entry name" value="Topo_IIA-like_dom_sf"/>
</dbReference>
<dbReference type="PROSITE" id="PS00177">
    <property type="entry name" value="TOPOISOMERASE_II"/>
    <property type="match status" value="1"/>
</dbReference>
<dbReference type="Gene3D" id="3.30.230.10">
    <property type="match status" value="1"/>
</dbReference>
<name>A0ABS1IWS3_9FIRM</name>
<dbReference type="InterPro" id="IPR013506">
    <property type="entry name" value="Topo_IIA_bsu_dom2"/>
</dbReference>
<evidence type="ECO:0000256" key="2">
    <source>
        <dbReference type="ARBA" id="ARBA00001946"/>
    </source>
</evidence>
<protein>
    <recommendedName>
        <fullName evidence="4">DNA topoisomerase (ATP-hydrolyzing)</fullName>
        <ecNumber evidence="4">5.6.2.2</ecNumber>
    </recommendedName>
</protein>
<dbReference type="InterPro" id="IPR013759">
    <property type="entry name" value="Topo_IIA_B_C"/>
</dbReference>
<keyword evidence="6" id="KW-0547">Nucleotide-binding</keyword>
<dbReference type="PANTHER" id="PTHR45866:SF1">
    <property type="entry name" value="DNA GYRASE SUBUNIT B, MITOCHONDRIAL"/>
    <property type="match status" value="1"/>
</dbReference>
<dbReference type="SUPFAM" id="SSF55874">
    <property type="entry name" value="ATPase domain of HSP90 chaperone/DNA topoisomerase II/histidine kinase"/>
    <property type="match status" value="1"/>
</dbReference>
<evidence type="ECO:0000313" key="14">
    <source>
        <dbReference type="Proteomes" id="UP000604730"/>
    </source>
</evidence>
<dbReference type="SUPFAM" id="SSF56719">
    <property type="entry name" value="Type II DNA topoisomerase"/>
    <property type="match status" value="1"/>
</dbReference>
<dbReference type="SMART" id="SM00433">
    <property type="entry name" value="TOP2c"/>
    <property type="match status" value="1"/>
</dbReference>
<evidence type="ECO:0000256" key="4">
    <source>
        <dbReference type="ARBA" id="ARBA00012895"/>
    </source>
</evidence>
<evidence type="ECO:0000259" key="12">
    <source>
        <dbReference type="PROSITE" id="PS50880"/>
    </source>
</evidence>
<keyword evidence="14" id="KW-1185">Reference proteome</keyword>
<dbReference type="EC" id="5.6.2.2" evidence="4"/>
<evidence type="ECO:0000256" key="10">
    <source>
        <dbReference type="ARBA" id="ARBA00023125"/>
    </source>
</evidence>
<keyword evidence="7" id="KW-0067">ATP-binding</keyword>
<feature type="domain" description="Toprim" evidence="12">
    <location>
        <begin position="422"/>
        <end position="536"/>
    </location>
</feature>
<dbReference type="EMBL" id="JAEPRJ010000001">
    <property type="protein sequence ID" value="MBK5896344.1"/>
    <property type="molecule type" value="Genomic_DNA"/>
</dbReference>
<comment type="caution">
    <text evidence="13">The sequence shown here is derived from an EMBL/GenBank/DDBJ whole genome shotgun (WGS) entry which is preliminary data.</text>
</comment>
<dbReference type="InterPro" id="IPR002288">
    <property type="entry name" value="DNA_gyrase_B_C"/>
</dbReference>
<keyword evidence="10" id="KW-0238">DNA-binding</keyword>
<dbReference type="NCBIfam" id="NF004189">
    <property type="entry name" value="PRK05644.1"/>
    <property type="match status" value="1"/>
</dbReference>
<dbReference type="Gene3D" id="3.30.565.10">
    <property type="entry name" value="Histidine kinase-like ATPase, C-terminal domain"/>
    <property type="match status" value="1"/>
</dbReference>
<reference evidence="13 14" key="1">
    <citation type="submission" date="2021-01" db="EMBL/GenBank/DDBJ databases">
        <title>Isolation and description of Catonella massiliensis sp. nov., a novel Catonella species, isolated from a stable periodontitis subject.</title>
        <authorList>
            <person name="Antezack A."/>
            <person name="Boxberger M."/>
            <person name="La Scola B."/>
            <person name="Monnet-Corti V."/>
        </authorList>
    </citation>
    <scope>NUCLEOTIDE SEQUENCE [LARGE SCALE GENOMIC DNA]</scope>
    <source>
        <strain evidence="13 14">Marseille-Q4567</strain>
    </source>
</reference>
<dbReference type="InterPro" id="IPR018522">
    <property type="entry name" value="TopoIIA_CS"/>
</dbReference>
<evidence type="ECO:0000256" key="9">
    <source>
        <dbReference type="ARBA" id="ARBA00023029"/>
    </source>
</evidence>
<proteinExistence type="inferred from homology"/>
<dbReference type="PRINTS" id="PR00418">
    <property type="entry name" value="TPI2FAMILY"/>
</dbReference>
<evidence type="ECO:0000313" key="13">
    <source>
        <dbReference type="EMBL" id="MBK5896344.1"/>
    </source>
</evidence>
<dbReference type="Proteomes" id="UP000604730">
    <property type="component" value="Unassembled WGS sequence"/>
</dbReference>
<keyword evidence="9" id="KW-0799">Topoisomerase</keyword>
<evidence type="ECO:0000256" key="7">
    <source>
        <dbReference type="ARBA" id="ARBA00022840"/>
    </source>
</evidence>
<dbReference type="CDD" id="cd16928">
    <property type="entry name" value="HATPase_GyrB-like"/>
    <property type="match status" value="1"/>
</dbReference>
<dbReference type="InterPro" id="IPR014721">
    <property type="entry name" value="Ribsml_uS5_D2-typ_fold_subgr"/>
</dbReference>
<dbReference type="Pfam" id="PF00986">
    <property type="entry name" value="DNA_gyraseB_C"/>
    <property type="match status" value="1"/>
</dbReference>
<evidence type="ECO:0000256" key="1">
    <source>
        <dbReference type="ARBA" id="ARBA00000185"/>
    </source>
</evidence>
<gene>
    <name evidence="13" type="ORF">JJN12_00885</name>
</gene>
<dbReference type="InterPro" id="IPR036890">
    <property type="entry name" value="HATPase_C_sf"/>
</dbReference>
<evidence type="ECO:0000256" key="6">
    <source>
        <dbReference type="ARBA" id="ARBA00022741"/>
    </source>
</evidence>
<dbReference type="Pfam" id="PF02518">
    <property type="entry name" value="HATPase_c"/>
    <property type="match status" value="1"/>
</dbReference>
<comment type="cofactor">
    <cofactor evidence="2">
        <name>Mg(2+)</name>
        <dbReference type="ChEBI" id="CHEBI:18420"/>
    </cofactor>
</comment>
<evidence type="ECO:0000256" key="11">
    <source>
        <dbReference type="ARBA" id="ARBA00023235"/>
    </source>
</evidence>
<dbReference type="InterPro" id="IPR020568">
    <property type="entry name" value="Ribosomal_Su5_D2-typ_SF"/>
</dbReference>
<organism evidence="13 14">
    <name type="scientific">Catonella massiliensis</name>
    <dbReference type="NCBI Taxonomy" id="2799636"/>
    <lineage>
        <taxon>Bacteria</taxon>
        <taxon>Bacillati</taxon>
        <taxon>Bacillota</taxon>
        <taxon>Clostridia</taxon>
        <taxon>Lachnospirales</taxon>
        <taxon>Lachnospiraceae</taxon>
        <taxon>Catonella</taxon>
    </lineage>
</organism>
<dbReference type="Pfam" id="PF01751">
    <property type="entry name" value="Toprim"/>
    <property type="match status" value="1"/>
</dbReference>
<evidence type="ECO:0000256" key="5">
    <source>
        <dbReference type="ARBA" id="ARBA00022723"/>
    </source>
</evidence>